<proteinExistence type="inferred from homology"/>
<dbReference type="PROSITE" id="PS00421">
    <property type="entry name" value="TM4_1"/>
    <property type="match status" value="1"/>
</dbReference>
<keyword evidence="3 6" id="KW-0812">Transmembrane</keyword>
<evidence type="ECO:0000256" key="1">
    <source>
        <dbReference type="ARBA" id="ARBA00004141"/>
    </source>
</evidence>
<dbReference type="Pfam" id="PF00335">
    <property type="entry name" value="Tetraspanin"/>
    <property type="match status" value="1"/>
</dbReference>
<organism evidence="7 8">
    <name type="scientific">Petromyzon marinus</name>
    <name type="common">Sea lamprey</name>
    <dbReference type="NCBI Taxonomy" id="7757"/>
    <lineage>
        <taxon>Eukaryota</taxon>
        <taxon>Metazoa</taxon>
        <taxon>Chordata</taxon>
        <taxon>Craniata</taxon>
        <taxon>Vertebrata</taxon>
        <taxon>Cyclostomata</taxon>
        <taxon>Hyperoartia</taxon>
        <taxon>Petromyzontiformes</taxon>
        <taxon>Petromyzontidae</taxon>
        <taxon>Petromyzon</taxon>
    </lineage>
</organism>
<evidence type="ECO:0000256" key="6">
    <source>
        <dbReference type="RuleBase" id="RU361218"/>
    </source>
</evidence>
<dbReference type="PANTHER" id="PTHR19282:SF456">
    <property type="entry name" value="CD63 MOLECULE"/>
    <property type="match status" value="1"/>
</dbReference>
<dbReference type="PRINTS" id="PR00259">
    <property type="entry name" value="TMFOUR"/>
</dbReference>
<feature type="transmembrane region" description="Helical" evidence="6">
    <location>
        <begin position="210"/>
        <end position="234"/>
    </location>
</feature>
<evidence type="ECO:0000256" key="5">
    <source>
        <dbReference type="ARBA" id="ARBA00023136"/>
    </source>
</evidence>
<dbReference type="KEGG" id="pmrn:116943969"/>
<feature type="transmembrane region" description="Helical" evidence="6">
    <location>
        <begin position="81"/>
        <end position="104"/>
    </location>
</feature>
<dbReference type="InterPro" id="IPR000301">
    <property type="entry name" value="Tetraspanin_animals"/>
</dbReference>
<dbReference type="Proteomes" id="UP001318040">
    <property type="component" value="Chromosome 19"/>
</dbReference>
<evidence type="ECO:0000256" key="2">
    <source>
        <dbReference type="ARBA" id="ARBA00006840"/>
    </source>
</evidence>
<evidence type="ECO:0000313" key="7">
    <source>
        <dbReference type="Proteomes" id="UP001318040"/>
    </source>
</evidence>
<dbReference type="GO" id="GO:0005886">
    <property type="term" value="C:plasma membrane"/>
    <property type="evidence" value="ECO:0007669"/>
    <property type="project" value="TreeGrafter"/>
</dbReference>
<dbReference type="InterPro" id="IPR018499">
    <property type="entry name" value="Tetraspanin/Peripherin"/>
</dbReference>
<dbReference type="InterPro" id="IPR008952">
    <property type="entry name" value="Tetraspanin_EC2_sf"/>
</dbReference>
<dbReference type="AlphaFoldDB" id="A0AAJ7WX16"/>
<evidence type="ECO:0000256" key="3">
    <source>
        <dbReference type="ARBA" id="ARBA00022692"/>
    </source>
</evidence>
<evidence type="ECO:0000256" key="4">
    <source>
        <dbReference type="ARBA" id="ARBA00022989"/>
    </source>
</evidence>
<comment type="subcellular location">
    <subcellularLocation>
        <location evidence="1 6">Membrane</location>
        <topology evidence="1 6">Multi-pass membrane protein</topology>
    </subcellularLocation>
</comment>
<sequence>MGVDGRIAVIKYLIFIFNLLFCLSSLCLVAVGALMLSDSDAVLSDAPTVASLCVMALGLVVFLVSFFGCCGAQRESHCMMATFSALMFLIFFLELGLGVTAYFFRHQVRELVEVKVWKLLEKHPEATVDDLLGKMQTQLKCCGVTSFDNWFASSNSSGSNSNSSSGRVPDSCCIYPRERCGDNVDASTASAVIYTEGCLSMVESILLQNALLVGGVALGLALIQIISIILACCLMKGIRDFHKYDVAEIEPCPASKWDRGVTLE</sequence>
<protein>
    <recommendedName>
        <fullName evidence="6">Tetraspanin</fullName>
    </recommendedName>
</protein>
<feature type="transmembrane region" description="Helical" evidence="6">
    <location>
        <begin position="12"/>
        <end position="36"/>
    </location>
</feature>
<feature type="transmembrane region" description="Helical" evidence="6">
    <location>
        <begin position="48"/>
        <end position="69"/>
    </location>
</feature>
<keyword evidence="4 6" id="KW-1133">Transmembrane helix</keyword>
<comment type="similarity">
    <text evidence="2 6">Belongs to the tetraspanin (TM4SF) family.</text>
</comment>
<dbReference type="Gene3D" id="1.10.1450.10">
    <property type="entry name" value="Tetraspanin"/>
    <property type="match status" value="1"/>
</dbReference>
<keyword evidence="5 6" id="KW-0472">Membrane</keyword>
<name>A0AAJ7WX16_PETMA</name>
<reference evidence="8" key="1">
    <citation type="submission" date="2025-08" db="UniProtKB">
        <authorList>
            <consortium name="RefSeq"/>
        </authorList>
    </citation>
    <scope>IDENTIFICATION</scope>
    <source>
        <tissue evidence="8">Sperm</tissue>
    </source>
</reference>
<dbReference type="RefSeq" id="XP_032813246.1">
    <property type="nucleotide sequence ID" value="XM_032957355.1"/>
</dbReference>
<dbReference type="InterPro" id="IPR018503">
    <property type="entry name" value="Tetraspanin_CS"/>
</dbReference>
<keyword evidence="7" id="KW-1185">Reference proteome</keyword>
<accession>A0AAJ7WX16</accession>
<gene>
    <name evidence="8" type="primary">LOC116943969</name>
</gene>
<dbReference type="PANTHER" id="PTHR19282">
    <property type="entry name" value="TETRASPANIN"/>
    <property type="match status" value="1"/>
</dbReference>
<evidence type="ECO:0000313" key="8">
    <source>
        <dbReference type="RefSeq" id="XP_032813246.1"/>
    </source>
</evidence>
<dbReference type="SUPFAM" id="SSF48652">
    <property type="entry name" value="Tetraspanin"/>
    <property type="match status" value="1"/>
</dbReference>
<dbReference type="PIRSF" id="PIRSF002419">
    <property type="entry name" value="Tetraspanin"/>
    <property type="match status" value="1"/>
</dbReference>